<evidence type="ECO:0000313" key="18">
    <source>
        <dbReference type="Proteomes" id="UP001560045"/>
    </source>
</evidence>
<evidence type="ECO:0000256" key="5">
    <source>
        <dbReference type="ARBA" id="ARBA00012384"/>
    </source>
</evidence>
<dbReference type="PANTHER" id="PTHR11943:SF1">
    <property type="entry name" value="GALACTOSE-1-PHOSPHATE URIDYLYLTRANSFERASE"/>
    <property type="match status" value="1"/>
</dbReference>
<dbReference type="InterPro" id="IPR036265">
    <property type="entry name" value="HIT-like_sf"/>
</dbReference>
<comment type="caution">
    <text evidence="17">The sequence shown here is derived from an EMBL/GenBank/DDBJ whole genome shotgun (WGS) entry which is preliminary data.</text>
</comment>
<keyword evidence="12 14" id="KW-0119">Carbohydrate metabolism</keyword>
<comment type="cofactor">
    <cofactor evidence="2">
        <name>Zn(2+)</name>
        <dbReference type="ChEBI" id="CHEBI:29105"/>
    </cofactor>
</comment>
<evidence type="ECO:0000256" key="10">
    <source>
        <dbReference type="ARBA" id="ARBA00022833"/>
    </source>
</evidence>
<dbReference type="NCBIfam" id="NF008724">
    <property type="entry name" value="PRK11720.1"/>
    <property type="match status" value="1"/>
</dbReference>
<feature type="domain" description="Galactose-1-phosphate uridyl transferase C-terminal" evidence="16">
    <location>
        <begin position="183"/>
        <end position="336"/>
    </location>
</feature>
<evidence type="ECO:0000259" key="16">
    <source>
        <dbReference type="Pfam" id="PF02744"/>
    </source>
</evidence>
<dbReference type="CDD" id="cd00608">
    <property type="entry name" value="GalT"/>
    <property type="match status" value="1"/>
</dbReference>
<dbReference type="Gene3D" id="3.30.428.10">
    <property type="entry name" value="HIT-like"/>
    <property type="match status" value="2"/>
</dbReference>
<dbReference type="PROSITE" id="PS00117">
    <property type="entry name" value="GAL_P_UDP_TRANSF_I"/>
    <property type="match status" value="1"/>
</dbReference>
<dbReference type="NCBIfam" id="TIGR00209">
    <property type="entry name" value="galT_1"/>
    <property type="match status" value="1"/>
</dbReference>
<dbReference type="InterPro" id="IPR001937">
    <property type="entry name" value="GalP_UDPtransf1"/>
</dbReference>
<organism evidence="17 18">
    <name type="scientific">Geodermatophilus maliterrae</name>
    <dbReference type="NCBI Taxonomy" id="3162531"/>
    <lineage>
        <taxon>Bacteria</taxon>
        <taxon>Bacillati</taxon>
        <taxon>Actinomycetota</taxon>
        <taxon>Actinomycetes</taxon>
        <taxon>Geodermatophilales</taxon>
        <taxon>Geodermatophilaceae</taxon>
        <taxon>Geodermatophilus</taxon>
    </lineage>
</organism>
<evidence type="ECO:0000256" key="3">
    <source>
        <dbReference type="ARBA" id="ARBA00004947"/>
    </source>
</evidence>
<evidence type="ECO:0000256" key="11">
    <source>
        <dbReference type="ARBA" id="ARBA00023144"/>
    </source>
</evidence>
<keyword evidence="8 14" id="KW-0548">Nucleotidyltransferase</keyword>
<evidence type="ECO:0000313" key="17">
    <source>
        <dbReference type="EMBL" id="MEX5718426.1"/>
    </source>
</evidence>
<dbReference type="InterPro" id="IPR005850">
    <property type="entry name" value="GalP_Utransf_C"/>
</dbReference>
<dbReference type="Pfam" id="PF01087">
    <property type="entry name" value="GalP_UDP_transf"/>
    <property type="match status" value="1"/>
</dbReference>
<evidence type="ECO:0000256" key="8">
    <source>
        <dbReference type="ARBA" id="ARBA00022695"/>
    </source>
</evidence>
<evidence type="ECO:0000256" key="13">
    <source>
        <dbReference type="NCBIfam" id="TIGR00209"/>
    </source>
</evidence>
<evidence type="ECO:0000256" key="9">
    <source>
        <dbReference type="ARBA" id="ARBA00022723"/>
    </source>
</evidence>
<accession>A0ABV3XDB8</accession>
<comment type="similarity">
    <text evidence="4 14">Belongs to the galactose-1-phosphate uridylyltransferase type 1 family.</text>
</comment>
<evidence type="ECO:0000256" key="14">
    <source>
        <dbReference type="RuleBase" id="RU000506"/>
    </source>
</evidence>
<protein>
    <recommendedName>
        <fullName evidence="6 13">Galactose-1-phosphate uridylyltransferase</fullName>
        <ecNumber evidence="5 13">2.7.7.12</ecNumber>
    </recommendedName>
</protein>
<dbReference type="EC" id="2.7.7.12" evidence="5 13"/>
<comment type="catalytic activity">
    <reaction evidence="1 14">
        <text>alpha-D-galactose 1-phosphate + UDP-alpha-D-glucose = alpha-D-glucose 1-phosphate + UDP-alpha-D-galactose</text>
        <dbReference type="Rhea" id="RHEA:13989"/>
        <dbReference type="ChEBI" id="CHEBI:58336"/>
        <dbReference type="ChEBI" id="CHEBI:58601"/>
        <dbReference type="ChEBI" id="CHEBI:58885"/>
        <dbReference type="ChEBI" id="CHEBI:66914"/>
        <dbReference type="EC" id="2.7.7.12"/>
    </reaction>
</comment>
<dbReference type="PIRSF" id="PIRSF000808">
    <property type="entry name" value="GalT"/>
    <property type="match status" value="1"/>
</dbReference>
<keyword evidence="10" id="KW-0862">Zinc</keyword>
<dbReference type="EMBL" id="JBFNXQ010000020">
    <property type="protein sequence ID" value="MEX5718426.1"/>
    <property type="molecule type" value="Genomic_DNA"/>
</dbReference>
<comment type="pathway">
    <text evidence="3 14">Carbohydrate metabolism; galactose metabolism.</text>
</comment>
<dbReference type="PANTHER" id="PTHR11943">
    <property type="entry name" value="GALACTOSE-1-PHOSPHATE URIDYLYLTRANSFERASE"/>
    <property type="match status" value="1"/>
</dbReference>
<keyword evidence="11 14" id="KW-0299">Galactose metabolism</keyword>
<evidence type="ECO:0000256" key="12">
    <source>
        <dbReference type="ARBA" id="ARBA00023277"/>
    </source>
</evidence>
<name>A0ABV3XDB8_9ACTN</name>
<dbReference type="InterPro" id="IPR005849">
    <property type="entry name" value="GalP_Utransf_N"/>
</dbReference>
<sequence length="337" mass="38088">MFAASHRRLNRLTGEWVLVSPHRTARPWQGQVEEVAADQRPAYDPACYLCPGNGRAGGARTPEYDSTYVFDNDFAALTPDVAPEEDDRKGLLIAQSERGICRVVCFSPRHDLTLGQMPAEAIRTVVDTWVDQYLELGSLDWVRHVQIFENRGAMMGASNPHPHGQIWANERLPNEPAKELAQQRARADSGGCLLCDYLDVELDDGERIVTGNEHFTALVPFWAVWPFETLVLPRAHAGALPDLGPDQRNGLADILRRLTRRYDRLFGVTFPYSMGLHQRPTDGDPHRGWHLHAHFYPPLLRSATVRKFMVGYELLGQPQRDITPETAAQRLRELPED</sequence>
<gene>
    <name evidence="17" type="ORF">ABQ292_08625</name>
</gene>
<evidence type="ECO:0000256" key="4">
    <source>
        <dbReference type="ARBA" id="ARBA00010951"/>
    </source>
</evidence>
<dbReference type="Pfam" id="PF02744">
    <property type="entry name" value="GalP_UDP_tr_C"/>
    <property type="match status" value="1"/>
</dbReference>
<evidence type="ECO:0000259" key="15">
    <source>
        <dbReference type="Pfam" id="PF01087"/>
    </source>
</evidence>
<keyword evidence="9 14" id="KW-0479">Metal-binding</keyword>
<evidence type="ECO:0000256" key="6">
    <source>
        <dbReference type="ARBA" id="ARBA00016340"/>
    </source>
</evidence>
<dbReference type="RefSeq" id="WP_369205265.1">
    <property type="nucleotide sequence ID" value="NZ_JBFNXQ010000020.1"/>
</dbReference>
<keyword evidence="18" id="KW-1185">Reference proteome</keyword>
<keyword evidence="7 14" id="KW-0808">Transferase</keyword>
<dbReference type="Proteomes" id="UP001560045">
    <property type="component" value="Unassembled WGS sequence"/>
</dbReference>
<feature type="domain" description="Galactose-1-phosphate uridyl transferase N-terminal" evidence="15">
    <location>
        <begin position="4"/>
        <end position="173"/>
    </location>
</feature>
<dbReference type="SUPFAM" id="SSF54197">
    <property type="entry name" value="HIT-like"/>
    <property type="match status" value="2"/>
</dbReference>
<reference evidence="17 18" key="1">
    <citation type="submission" date="2024-06" db="EMBL/GenBank/DDBJ databases">
        <title>Draft genome sequence of Geodermatophilus badlandi, a novel member of the Geodermatophilaceae isolated from badland sedimentary rocks in the Red desert, Wyoming, USA.</title>
        <authorList>
            <person name="Ben Tekaya S."/>
            <person name="Nouioui I."/>
            <person name="Flores G.M."/>
            <person name="Shaal M.N."/>
            <person name="Bredoire F."/>
            <person name="Basile F."/>
            <person name="Van Diepen L."/>
            <person name="Ward N.L."/>
        </authorList>
    </citation>
    <scope>NUCLEOTIDE SEQUENCE [LARGE SCALE GENOMIC DNA]</scope>
    <source>
        <strain evidence="17 18">WL48A</strain>
    </source>
</reference>
<evidence type="ECO:0000256" key="2">
    <source>
        <dbReference type="ARBA" id="ARBA00001947"/>
    </source>
</evidence>
<evidence type="ECO:0000256" key="7">
    <source>
        <dbReference type="ARBA" id="ARBA00022679"/>
    </source>
</evidence>
<proteinExistence type="inferred from homology"/>
<dbReference type="GO" id="GO:0008108">
    <property type="term" value="F:UDP-glucose:hexose-1-phosphate uridylyltransferase activity"/>
    <property type="evidence" value="ECO:0007669"/>
    <property type="project" value="UniProtKB-EC"/>
</dbReference>
<dbReference type="InterPro" id="IPR019779">
    <property type="entry name" value="GalP_UDPtransf1_His-AS"/>
</dbReference>
<evidence type="ECO:0000256" key="1">
    <source>
        <dbReference type="ARBA" id="ARBA00001107"/>
    </source>
</evidence>